<dbReference type="InterPro" id="IPR029058">
    <property type="entry name" value="AB_hydrolase_fold"/>
</dbReference>
<dbReference type="InterPro" id="IPR002048">
    <property type="entry name" value="EF_hand_dom"/>
</dbReference>
<keyword evidence="5" id="KW-1185">Reference proteome</keyword>
<dbReference type="GO" id="GO:0008236">
    <property type="term" value="F:serine-type peptidase activity"/>
    <property type="evidence" value="ECO:0007669"/>
    <property type="project" value="InterPro"/>
</dbReference>
<proteinExistence type="predicted"/>
<organism evidence="4 5">
    <name type="scientific">Salix dunnii</name>
    <dbReference type="NCBI Taxonomy" id="1413687"/>
    <lineage>
        <taxon>Eukaryota</taxon>
        <taxon>Viridiplantae</taxon>
        <taxon>Streptophyta</taxon>
        <taxon>Embryophyta</taxon>
        <taxon>Tracheophyta</taxon>
        <taxon>Spermatophyta</taxon>
        <taxon>Magnoliopsida</taxon>
        <taxon>eudicotyledons</taxon>
        <taxon>Gunneridae</taxon>
        <taxon>Pentapetalae</taxon>
        <taxon>rosids</taxon>
        <taxon>fabids</taxon>
        <taxon>Malpighiales</taxon>
        <taxon>Salicaceae</taxon>
        <taxon>Saliceae</taxon>
        <taxon>Salix</taxon>
    </lineage>
</organism>
<feature type="domain" description="EF-hand" evidence="3">
    <location>
        <begin position="137"/>
        <end position="172"/>
    </location>
</feature>
<dbReference type="Gene3D" id="2.140.10.30">
    <property type="entry name" value="Dipeptidylpeptidase IV, N-terminal domain"/>
    <property type="match status" value="1"/>
</dbReference>
<dbReference type="Proteomes" id="UP000657918">
    <property type="component" value="Unassembled WGS sequence"/>
</dbReference>
<dbReference type="InterPro" id="IPR001375">
    <property type="entry name" value="Peptidase_S9_cat"/>
</dbReference>
<dbReference type="InterPro" id="IPR002469">
    <property type="entry name" value="Peptidase_S9B_N"/>
</dbReference>
<dbReference type="PANTHER" id="PTHR11731:SF193">
    <property type="entry name" value="DIPEPTIDYL PEPTIDASE 9"/>
    <property type="match status" value="1"/>
</dbReference>
<dbReference type="GO" id="GO:0008239">
    <property type="term" value="F:dipeptidyl-peptidase activity"/>
    <property type="evidence" value="ECO:0007669"/>
    <property type="project" value="TreeGrafter"/>
</dbReference>
<evidence type="ECO:0000313" key="5">
    <source>
        <dbReference type="Proteomes" id="UP000657918"/>
    </source>
</evidence>
<dbReference type="PROSITE" id="PS00018">
    <property type="entry name" value="EF_HAND_1"/>
    <property type="match status" value="1"/>
</dbReference>
<accession>A0A835JBJ2</accession>
<dbReference type="InterPro" id="IPR050278">
    <property type="entry name" value="Serine_Prot_S9B/DPPIV"/>
</dbReference>
<dbReference type="GO" id="GO:0005509">
    <property type="term" value="F:calcium ion binding"/>
    <property type="evidence" value="ECO:0007669"/>
    <property type="project" value="InterPro"/>
</dbReference>
<evidence type="ECO:0000259" key="3">
    <source>
        <dbReference type="PROSITE" id="PS50222"/>
    </source>
</evidence>
<dbReference type="PANTHER" id="PTHR11731">
    <property type="entry name" value="PROTEASE FAMILY S9B,C DIPEPTIDYL-PEPTIDASE IV-RELATED"/>
    <property type="match status" value="1"/>
</dbReference>
<evidence type="ECO:0000313" key="4">
    <source>
        <dbReference type="EMBL" id="KAF9667335.1"/>
    </source>
</evidence>
<dbReference type="OrthoDB" id="16520at2759"/>
<dbReference type="EMBL" id="JADGMS010000015">
    <property type="protein sequence ID" value="KAF9667335.1"/>
    <property type="molecule type" value="Genomic_DNA"/>
</dbReference>
<feature type="domain" description="EF-hand" evidence="3">
    <location>
        <begin position="234"/>
        <end position="269"/>
    </location>
</feature>
<dbReference type="GO" id="GO:0006508">
    <property type="term" value="P:proteolysis"/>
    <property type="evidence" value="ECO:0007669"/>
    <property type="project" value="InterPro"/>
</dbReference>
<evidence type="ECO:0000256" key="1">
    <source>
        <dbReference type="ARBA" id="ARBA00022837"/>
    </source>
</evidence>
<dbReference type="SUPFAM" id="SSF82171">
    <property type="entry name" value="DPP6 N-terminal domain-like"/>
    <property type="match status" value="1"/>
</dbReference>
<reference evidence="4 5" key="1">
    <citation type="submission" date="2020-10" db="EMBL/GenBank/DDBJ databases">
        <title>Plant Genome Project.</title>
        <authorList>
            <person name="Zhang R.-G."/>
        </authorList>
    </citation>
    <scope>NUCLEOTIDE SEQUENCE [LARGE SCALE GENOMIC DNA]</scope>
    <source>
        <strain evidence="4">FAFU-HL-1</strain>
        <tissue evidence="4">Leaf</tissue>
    </source>
</reference>
<dbReference type="Gene3D" id="3.40.50.1820">
    <property type="entry name" value="alpha/beta hydrolase"/>
    <property type="match status" value="1"/>
</dbReference>
<evidence type="ECO:0000256" key="2">
    <source>
        <dbReference type="SAM" id="MobiDB-lite"/>
    </source>
</evidence>
<protein>
    <recommendedName>
        <fullName evidence="3">EF-hand domain-containing protein</fullName>
    </recommendedName>
</protein>
<dbReference type="PROSITE" id="PS50222">
    <property type="entry name" value="EF_HAND_2"/>
    <property type="match status" value="2"/>
</dbReference>
<dbReference type="SMART" id="SM00054">
    <property type="entry name" value="EFh"/>
    <property type="match status" value="2"/>
</dbReference>
<keyword evidence="1" id="KW-0106">Calcium</keyword>
<dbReference type="Gene3D" id="1.10.238.10">
    <property type="entry name" value="EF-hand"/>
    <property type="match status" value="1"/>
</dbReference>
<dbReference type="Pfam" id="PF00326">
    <property type="entry name" value="Peptidase_S9"/>
    <property type="match status" value="1"/>
</dbReference>
<feature type="region of interest" description="Disordered" evidence="2">
    <location>
        <begin position="386"/>
        <end position="413"/>
    </location>
</feature>
<dbReference type="Pfam" id="PF13202">
    <property type="entry name" value="EF-hand_5"/>
    <property type="match status" value="1"/>
</dbReference>
<gene>
    <name evidence="4" type="ORF">SADUNF_Sadunf15G0012200</name>
</gene>
<dbReference type="InterPro" id="IPR011992">
    <property type="entry name" value="EF-hand-dom_pair"/>
</dbReference>
<dbReference type="CDD" id="cd00051">
    <property type="entry name" value="EFh"/>
    <property type="match status" value="1"/>
</dbReference>
<dbReference type="SUPFAM" id="SSF47473">
    <property type="entry name" value="EF-hand"/>
    <property type="match status" value="1"/>
</dbReference>
<comment type="caution">
    <text evidence="4">The sequence shown here is derived from an EMBL/GenBank/DDBJ whole genome shotgun (WGS) entry which is preliminary data.</text>
</comment>
<dbReference type="Pfam" id="PF00930">
    <property type="entry name" value="DPPIV_N"/>
    <property type="match status" value="1"/>
</dbReference>
<sequence>MVIRAFEISLFGRRWNLHACRYKSYTDFRLKAAAYFFGNCQVGFFQKKPPLACLLIYNKFYEWLVLVVWIMGCFQSKRTKQTAWSTELTVLASETPFTVSEVEALHELFKKLSSSVTDDGFISKGDLQYALFRNNNKKNLFANRMFDLFDVKCNGVIEFGEFVQSLGVFHPNAPVAEKIHCKISISLDYNASMQNITAVAFKLYDLRQTGFIEQEEEMVLTLLQESDLELSDDAVQTIVDKTFSDADSNGDGKIDPEEWREFVSKNPSIIKNMTLPYLKDVTVVFPSFVLISEMGESDISSCANLAAASATNLVEKWERRNNLMCVQMYMLDKMSCSKVEASYELVKKLSSSAIDGGHMNKEELQPALFRDNNKKNFSFVMQSVDENESENKKSKRLRPLNNNMPLTDNTTPQNVEDSILFPVEEIVQSPLPGYVAPTSIGFSADDTLVTYLFSPDHNLSRKVFAFDLKNGKQELFFGPPDGGLDESNISAEEKLRRERLRERGLGVTRYEWVKTGMKKKAIMVPLPAGELYSPKPELKLPSSSLSPIIDPRLSPDGTMLAYIRDSELHVLNFLFNESKQLTHGAQGNTVEEMDRKNGYWWSPDSQFIAFTQVDSSGIPPFRIMHQGKSSVGSDAQEDHPYPFAGASNVKVHLGVVSVHGGSVIWLDLLCGGTEKTDNEDEYLARLNWMHGNILIAQVLNRSHSKLKLIKFDINVGGKEVIYVEEQLPWINLHDCFTPLDKGITKYSGGFIWASEKTGFRHLYLHDANGTCLGPITEGDWMVEQIAGVNEAAGMIYFTATLDGPLESHLYCAKLFPVEKNALQAPVRLTNGKGKHSVVLDHHLQNFVDIHDSLDSPPRVSLCSLIDGREIMPLFEQAFPIPRFKRPELEPPKIVKIQANDGTILYGALYEPDLNRFGPPPYKTLISVYGGPSVQYVCDSWISTVDMRAQYLRNKGILVWKLDNRGSARRGIKFEGALKGNPGRFDAEDQLTGAEWLIKQGLAKAGHIGLYGWSYGGYMSAMILARFPDVFRCAVSGAPVTSWDGYDTFYTEKYMGLPSENPTGYEYGSVMHHVHKLKGRLLLVHGMIDENVHFRHTARLVNALVAAGKPYELLIFPDERHMPRRHTDRIYMEERIWEFFERNL</sequence>
<dbReference type="InterPro" id="IPR018247">
    <property type="entry name" value="EF_Hand_1_Ca_BS"/>
</dbReference>
<dbReference type="SUPFAM" id="SSF53474">
    <property type="entry name" value="alpha/beta-Hydrolases"/>
    <property type="match status" value="1"/>
</dbReference>
<feature type="compositionally biased region" description="Polar residues" evidence="2">
    <location>
        <begin position="400"/>
        <end position="413"/>
    </location>
</feature>
<dbReference type="AlphaFoldDB" id="A0A835JBJ2"/>
<name>A0A835JBJ2_9ROSI</name>